<dbReference type="Proteomes" id="UP000192596">
    <property type="component" value="Unassembled WGS sequence"/>
</dbReference>
<accession>A0A1V8SHT1</accession>
<feature type="transmembrane region" description="Helical" evidence="1">
    <location>
        <begin position="36"/>
        <end position="56"/>
    </location>
</feature>
<protein>
    <submittedName>
        <fullName evidence="2">Uncharacterized protein</fullName>
    </submittedName>
</protein>
<keyword evidence="3" id="KW-1185">Reference proteome</keyword>
<comment type="caution">
    <text evidence="2">The sequence shown here is derived from an EMBL/GenBank/DDBJ whole genome shotgun (WGS) entry which is preliminary data.</text>
</comment>
<sequence>MVTTQDLKPLDIVRGHRPIHASLTAGIVGSSEQDSWWIVNIFIILLCLASVATIMFTMSDRIASAAAGMYGKQVFGLRSREAERVGTAEEGRGVEDSFAFADSGGVAG</sequence>
<dbReference type="InParanoid" id="A0A1V8SHT1"/>
<evidence type="ECO:0000313" key="2">
    <source>
        <dbReference type="EMBL" id="OQN98696.1"/>
    </source>
</evidence>
<evidence type="ECO:0000256" key="1">
    <source>
        <dbReference type="SAM" id="Phobius"/>
    </source>
</evidence>
<name>A0A1V8SHT1_9PEZI</name>
<gene>
    <name evidence="2" type="ORF">B0A48_15362</name>
</gene>
<evidence type="ECO:0000313" key="3">
    <source>
        <dbReference type="Proteomes" id="UP000192596"/>
    </source>
</evidence>
<reference evidence="3" key="1">
    <citation type="submission" date="2017-03" db="EMBL/GenBank/DDBJ databases">
        <title>Genomes of endolithic fungi from Antarctica.</title>
        <authorList>
            <person name="Coleine C."/>
            <person name="Masonjones S."/>
            <person name="Stajich J.E."/>
        </authorList>
    </citation>
    <scope>NUCLEOTIDE SEQUENCE [LARGE SCALE GENOMIC DNA]</scope>
    <source>
        <strain evidence="3">CCFEE 5527</strain>
    </source>
</reference>
<keyword evidence="1" id="KW-1133">Transmembrane helix</keyword>
<dbReference type="AlphaFoldDB" id="A0A1V8SHT1"/>
<keyword evidence="1" id="KW-0812">Transmembrane</keyword>
<keyword evidence="1" id="KW-0472">Membrane</keyword>
<proteinExistence type="predicted"/>
<organism evidence="2 3">
    <name type="scientific">Cryoendolithus antarcticus</name>
    <dbReference type="NCBI Taxonomy" id="1507870"/>
    <lineage>
        <taxon>Eukaryota</taxon>
        <taxon>Fungi</taxon>
        <taxon>Dikarya</taxon>
        <taxon>Ascomycota</taxon>
        <taxon>Pezizomycotina</taxon>
        <taxon>Dothideomycetes</taxon>
        <taxon>Dothideomycetidae</taxon>
        <taxon>Cladosporiales</taxon>
        <taxon>Cladosporiaceae</taxon>
        <taxon>Cryoendolithus</taxon>
    </lineage>
</organism>
<dbReference type="EMBL" id="NAJO01000044">
    <property type="protein sequence ID" value="OQN98696.1"/>
    <property type="molecule type" value="Genomic_DNA"/>
</dbReference>